<feature type="binding site" evidence="11">
    <location>
        <position position="91"/>
    </location>
    <ligand>
        <name>Fe(2+)</name>
        <dbReference type="ChEBI" id="CHEBI:29033"/>
        <note>for iron-dependent acireductone dioxygenase activity</note>
    </ligand>
</feature>
<evidence type="ECO:0000256" key="1">
    <source>
        <dbReference type="ARBA" id="ARBA00000428"/>
    </source>
</evidence>
<evidence type="ECO:0000256" key="2">
    <source>
        <dbReference type="ARBA" id="ARBA00022490"/>
    </source>
</evidence>
<keyword evidence="5 11" id="KW-0479">Metal-binding</keyword>
<comment type="subcellular location">
    <subcellularLocation>
        <location evidence="11">Cytoplasm</location>
    </subcellularLocation>
    <subcellularLocation>
        <location evidence="11">Nucleus</location>
    </subcellularLocation>
</comment>
<dbReference type="EMBL" id="KV921930">
    <property type="protein sequence ID" value="ORE06101.1"/>
    <property type="molecule type" value="Genomic_DNA"/>
</dbReference>
<name>A0A1X0R293_RHIZD</name>
<evidence type="ECO:0000256" key="7">
    <source>
        <dbReference type="ARBA" id="ARBA00023002"/>
    </source>
</evidence>
<dbReference type="Gene3D" id="2.60.120.10">
    <property type="entry name" value="Jelly Rolls"/>
    <property type="match status" value="1"/>
</dbReference>
<dbReference type="VEuPathDB" id="FungiDB:BCV72DRAFT_208026"/>
<feature type="region of interest" description="Disordered" evidence="12">
    <location>
        <begin position="1"/>
        <end position="22"/>
    </location>
</feature>
<evidence type="ECO:0000256" key="8">
    <source>
        <dbReference type="ARBA" id="ARBA00023004"/>
    </source>
</evidence>
<feature type="binding site" evidence="11">
    <location>
        <position position="130"/>
    </location>
    <ligand>
        <name>Ni(2+)</name>
        <dbReference type="ChEBI" id="CHEBI:49786"/>
        <note>for nickel-dependent acireductone dioxygenase activity</note>
    </ligand>
</feature>
<feature type="binding site" evidence="11">
    <location>
        <position position="87"/>
    </location>
    <ligand>
        <name>Ni(2+)</name>
        <dbReference type="ChEBI" id="CHEBI:49786"/>
        <note>for nickel-dependent acireductone dioxygenase activity</note>
    </ligand>
</feature>
<comment type="function">
    <text evidence="11">Catalyzes 2 different reactions between oxygen and the acireductone 1,2-dihydroxy-3-keto-5-methylthiopentene (DHK-MTPene) depending upon the metal bound in the active site. Fe-containing acireductone dioxygenase (Fe-ARD) produces formate and 2-keto-4-methylthiobutyrate (KMTB), the alpha-ketoacid precursor of methionine in the methionine recycle pathway. Ni-containing acireductone dioxygenase (Ni-ARD) produces methylthiopropionate, carbon monoxide and formate, and does not lie on the methionine recycle pathway.</text>
</comment>
<evidence type="ECO:0000256" key="6">
    <source>
        <dbReference type="ARBA" id="ARBA00022964"/>
    </source>
</evidence>
<dbReference type="EC" id="1.13.11.54" evidence="11"/>
<comment type="pathway">
    <text evidence="11">Amino-acid biosynthesis; L-methionine biosynthesis via salvage pathway; L-methionine from S-methyl-5-thio-alpha-D-ribose 1-phosphate: step 5/6.</text>
</comment>
<proteinExistence type="inferred from homology"/>
<keyword evidence="3 11" id="KW-0533">Nickel</keyword>
<dbReference type="GO" id="GO:0010308">
    <property type="term" value="F:acireductone dioxygenase (Ni2+-requiring) activity"/>
    <property type="evidence" value="ECO:0007669"/>
    <property type="project" value="UniProtKB-UniRule"/>
</dbReference>
<dbReference type="Proteomes" id="UP000242414">
    <property type="component" value="Unassembled WGS sequence"/>
</dbReference>
<keyword evidence="4 11" id="KW-0028">Amino-acid biosynthesis</keyword>
<dbReference type="GO" id="GO:0019509">
    <property type="term" value="P:L-methionine salvage from methylthioadenosine"/>
    <property type="evidence" value="ECO:0007669"/>
    <property type="project" value="UniProtKB-UniRule"/>
</dbReference>
<evidence type="ECO:0000256" key="12">
    <source>
        <dbReference type="SAM" id="MobiDB-lite"/>
    </source>
</evidence>
<feature type="binding site" evidence="11">
    <location>
        <position position="91"/>
    </location>
    <ligand>
        <name>Ni(2+)</name>
        <dbReference type="ChEBI" id="CHEBI:49786"/>
        <note>for nickel-dependent acireductone dioxygenase activity</note>
    </ligand>
</feature>
<protein>
    <recommendedName>
        <fullName evidence="11">Acireductone dioxygenase</fullName>
    </recommendedName>
    <alternativeName>
        <fullName evidence="11">Acireductone dioxygenase (Fe(2+)-requiring)</fullName>
        <shortName evidence="11">ARD'</shortName>
        <shortName evidence="11">Fe-ARD</shortName>
        <ecNumber evidence="11">1.13.11.54</ecNumber>
    </alternativeName>
    <alternativeName>
        <fullName evidence="11">Acireductone dioxygenase (Ni(2+)-requiring)</fullName>
        <shortName evidence="11">ARD</shortName>
        <shortName evidence="11">Ni-ARD</shortName>
        <ecNumber evidence="11">1.13.11.53</ecNumber>
    </alternativeName>
</protein>
<dbReference type="SUPFAM" id="SSF51182">
    <property type="entry name" value="RmlC-like cupins"/>
    <property type="match status" value="1"/>
</dbReference>
<dbReference type="InterPro" id="IPR014710">
    <property type="entry name" value="RmlC-like_jellyroll"/>
</dbReference>
<keyword evidence="6 11" id="KW-0223">Dioxygenase</keyword>
<keyword evidence="8 11" id="KW-0408">Iron</keyword>
<dbReference type="PANTHER" id="PTHR23418:SF0">
    <property type="entry name" value="ACIREDUCTONE DIOXYGENASE"/>
    <property type="match status" value="1"/>
</dbReference>
<sequence length="177" mass="20990">MRAYVYDDKSNADQRAPHDTGIKKTQDDLAKIGILYWRIDGPDSLDRLDEIAKRRHYKHRDTIEVSPSAFGSLYEEKLKQFFSEHLHEDEEIRYILDGSGYFDVRDEEDVWIRIAMEKGDMIILPPGIYHRFTTDENDFIQALRLFKDDPVWTPINRPLADDNKYRVEYLKTYNITA</sequence>
<dbReference type="CDD" id="cd02232">
    <property type="entry name" value="cupin_ARD"/>
    <property type="match status" value="1"/>
</dbReference>
<dbReference type="InterPro" id="IPR004313">
    <property type="entry name" value="ARD"/>
</dbReference>
<feature type="binding site" evidence="11">
    <location>
        <position position="85"/>
    </location>
    <ligand>
        <name>Ni(2+)</name>
        <dbReference type="ChEBI" id="CHEBI:49786"/>
        <note>for nickel-dependent acireductone dioxygenase activity</note>
    </ligand>
</feature>
<keyword evidence="10 11" id="KW-0539">Nucleus</keyword>
<dbReference type="AlphaFoldDB" id="A0A1X0R293"/>
<dbReference type="GO" id="GO:0016151">
    <property type="term" value="F:nickel cation binding"/>
    <property type="evidence" value="ECO:0007669"/>
    <property type="project" value="UniProtKB-UniRule"/>
</dbReference>
<dbReference type="GO" id="GO:0005506">
    <property type="term" value="F:iron ion binding"/>
    <property type="evidence" value="ECO:0007669"/>
    <property type="project" value="UniProtKB-UniRule"/>
</dbReference>
<dbReference type="InterPro" id="IPR027496">
    <property type="entry name" value="ARD_euk"/>
</dbReference>
<evidence type="ECO:0000256" key="3">
    <source>
        <dbReference type="ARBA" id="ARBA00022596"/>
    </source>
</evidence>
<dbReference type="GO" id="GO:0005634">
    <property type="term" value="C:nucleus"/>
    <property type="evidence" value="ECO:0007669"/>
    <property type="project" value="UniProtKB-SubCell"/>
</dbReference>
<evidence type="ECO:0000313" key="13">
    <source>
        <dbReference type="EMBL" id="ORE06101.1"/>
    </source>
</evidence>
<evidence type="ECO:0000256" key="11">
    <source>
        <dbReference type="HAMAP-Rule" id="MF_03154"/>
    </source>
</evidence>
<comment type="cofactor">
    <cofactor evidence="11">
        <name>Fe(2+)</name>
        <dbReference type="ChEBI" id="CHEBI:29033"/>
    </cofactor>
    <cofactor evidence="11">
        <name>Ni(2+)</name>
        <dbReference type="ChEBI" id="CHEBI:49786"/>
    </cofactor>
    <text evidence="11">Binds either 1 Fe or Ni cation per monomer. Iron-binding promotes an acireductone dioxygenase reaction producing 2-keto-4-methylthiobutyrate, while nickel-binding promotes an acireductone dioxygenase reaction producing 3-(methylsulfanyl)propanoate.</text>
</comment>
<dbReference type="EC" id="1.13.11.53" evidence="11"/>
<comment type="similarity">
    <text evidence="11">Belongs to the acireductone dioxygenase (ARD) family.</text>
</comment>
<dbReference type="OrthoDB" id="1867259at2759"/>
<dbReference type="Pfam" id="PF03079">
    <property type="entry name" value="ARD"/>
    <property type="match status" value="1"/>
</dbReference>
<evidence type="ECO:0000256" key="10">
    <source>
        <dbReference type="ARBA" id="ARBA00023242"/>
    </source>
</evidence>
<organism evidence="13">
    <name type="scientific">Rhizopus microsporus var. microsporus</name>
    <dbReference type="NCBI Taxonomy" id="86635"/>
    <lineage>
        <taxon>Eukaryota</taxon>
        <taxon>Fungi</taxon>
        <taxon>Fungi incertae sedis</taxon>
        <taxon>Mucoromycota</taxon>
        <taxon>Mucoromycotina</taxon>
        <taxon>Mucoromycetes</taxon>
        <taxon>Mucorales</taxon>
        <taxon>Mucorineae</taxon>
        <taxon>Rhizopodaceae</taxon>
        <taxon>Rhizopus</taxon>
    </lineage>
</organism>
<gene>
    <name evidence="11" type="primary">ADI1</name>
    <name evidence="13" type="ORF">BCV72DRAFT_208026</name>
</gene>
<evidence type="ECO:0000256" key="5">
    <source>
        <dbReference type="ARBA" id="ARBA00022723"/>
    </source>
</evidence>
<keyword evidence="9 11" id="KW-0486">Methionine biosynthesis</keyword>
<dbReference type="HAMAP" id="MF_03154">
    <property type="entry name" value="Salvage_MtnD_euk"/>
    <property type="match status" value="1"/>
</dbReference>
<dbReference type="UniPathway" id="UPA00904">
    <property type="reaction ID" value="UER00878"/>
</dbReference>
<comment type="catalytic activity">
    <reaction evidence="1 11">
        <text>1,2-dihydroxy-5-(methylsulfanyl)pent-1-en-3-one + O2 = 4-methylsulfanyl-2-oxobutanoate + formate + 2 H(+)</text>
        <dbReference type="Rhea" id="RHEA:24504"/>
        <dbReference type="ChEBI" id="CHEBI:15378"/>
        <dbReference type="ChEBI" id="CHEBI:15379"/>
        <dbReference type="ChEBI" id="CHEBI:15740"/>
        <dbReference type="ChEBI" id="CHEBI:16723"/>
        <dbReference type="ChEBI" id="CHEBI:49252"/>
        <dbReference type="EC" id="1.13.11.54"/>
    </reaction>
</comment>
<dbReference type="GO" id="GO:0010309">
    <property type="term" value="F:acireductone dioxygenase [iron(II)-requiring] activity"/>
    <property type="evidence" value="ECO:0007669"/>
    <property type="project" value="UniProtKB-UniRule"/>
</dbReference>
<keyword evidence="2 11" id="KW-0963">Cytoplasm</keyword>
<dbReference type="FunFam" id="2.60.120.10:FF:000079">
    <property type="entry name" value="1,2-dihydroxy-3-keto-5-methylthiopentene dioxygenase"/>
    <property type="match status" value="1"/>
</dbReference>
<dbReference type="GO" id="GO:0005737">
    <property type="term" value="C:cytoplasm"/>
    <property type="evidence" value="ECO:0007669"/>
    <property type="project" value="UniProtKB-SubCell"/>
</dbReference>
<feature type="binding site" evidence="11">
    <location>
        <position position="87"/>
    </location>
    <ligand>
        <name>Fe(2+)</name>
        <dbReference type="ChEBI" id="CHEBI:29033"/>
        <note>for iron-dependent acireductone dioxygenase activity</note>
    </ligand>
</feature>
<dbReference type="InterPro" id="IPR011051">
    <property type="entry name" value="RmlC_Cupin_sf"/>
</dbReference>
<reference evidence="13" key="1">
    <citation type="journal article" date="2016" name="Proc. Natl. Acad. Sci. U.S.A.">
        <title>Lipid metabolic changes in an early divergent fungus govern the establishment of a mutualistic symbiosis with endobacteria.</title>
        <authorList>
            <person name="Lastovetsky O.A."/>
            <person name="Gaspar M.L."/>
            <person name="Mondo S.J."/>
            <person name="LaButti K.M."/>
            <person name="Sandor L."/>
            <person name="Grigoriev I.V."/>
            <person name="Henry S.A."/>
            <person name="Pawlowska T.E."/>
        </authorList>
    </citation>
    <scope>NUCLEOTIDE SEQUENCE [LARGE SCALE GENOMIC DNA]</scope>
    <source>
        <strain evidence="13">ATCC 52814</strain>
    </source>
</reference>
<keyword evidence="7 11" id="KW-0560">Oxidoreductase</keyword>
<comment type="catalytic activity">
    <reaction evidence="11">
        <text>1,2-dihydroxy-5-(methylsulfanyl)pent-1-en-3-one + O2 = 3-(methylsulfanyl)propanoate + CO + formate + 2 H(+)</text>
        <dbReference type="Rhea" id="RHEA:14161"/>
        <dbReference type="ChEBI" id="CHEBI:15378"/>
        <dbReference type="ChEBI" id="CHEBI:15379"/>
        <dbReference type="ChEBI" id="CHEBI:15740"/>
        <dbReference type="ChEBI" id="CHEBI:17245"/>
        <dbReference type="ChEBI" id="CHEBI:49016"/>
        <dbReference type="ChEBI" id="CHEBI:49252"/>
        <dbReference type="EC" id="1.13.11.53"/>
    </reaction>
</comment>
<feature type="binding site" evidence="11">
    <location>
        <position position="85"/>
    </location>
    <ligand>
        <name>Fe(2+)</name>
        <dbReference type="ChEBI" id="CHEBI:29033"/>
        <note>for iron-dependent acireductone dioxygenase activity</note>
    </ligand>
</feature>
<evidence type="ECO:0000256" key="4">
    <source>
        <dbReference type="ARBA" id="ARBA00022605"/>
    </source>
</evidence>
<accession>A0A1X0R293</accession>
<dbReference type="PANTHER" id="PTHR23418">
    <property type="entry name" value="ACIREDUCTONE DIOXYGENASE"/>
    <property type="match status" value="1"/>
</dbReference>
<evidence type="ECO:0000256" key="9">
    <source>
        <dbReference type="ARBA" id="ARBA00023167"/>
    </source>
</evidence>
<feature type="binding site" evidence="11">
    <location>
        <position position="130"/>
    </location>
    <ligand>
        <name>Fe(2+)</name>
        <dbReference type="ChEBI" id="CHEBI:29033"/>
        <note>for iron-dependent acireductone dioxygenase activity</note>
    </ligand>
</feature>